<dbReference type="PANTHER" id="PTHR47371">
    <property type="entry name" value="LIPOTEICHOIC ACID SYNTHASE"/>
    <property type="match status" value="1"/>
</dbReference>
<evidence type="ECO:0000256" key="7">
    <source>
        <dbReference type="ARBA" id="ARBA00023136"/>
    </source>
</evidence>
<dbReference type="SUPFAM" id="SSF53649">
    <property type="entry name" value="Alkaline phosphatase-like"/>
    <property type="match status" value="1"/>
</dbReference>
<dbReference type="Pfam" id="PF00884">
    <property type="entry name" value="Sulfatase"/>
    <property type="match status" value="1"/>
</dbReference>
<gene>
    <name evidence="13" type="ORF">ATJ97_0740</name>
</gene>
<evidence type="ECO:0000256" key="5">
    <source>
        <dbReference type="ARBA" id="ARBA00022692"/>
    </source>
</evidence>
<dbReference type="InterPro" id="IPR012160">
    <property type="entry name" value="LtaS-like"/>
</dbReference>
<feature type="transmembrane region" description="Helical" evidence="11">
    <location>
        <begin position="81"/>
        <end position="101"/>
    </location>
</feature>
<comment type="pathway">
    <text evidence="2">Cell wall biogenesis; lipoteichoic acid biosynthesis.</text>
</comment>
<feature type="transmembrane region" description="Helical" evidence="11">
    <location>
        <begin position="162"/>
        <end position="185"/>
    </location>
</feature>
<comment type="similarity">
    <text evidence="3">Belongs to the LTA synthase family.</text>
</comment>
<keyword evidence="14" id="KW-1185">Reference proteome</keyword>
<dbReference type="GO" id="GO:0046872">
    <property type="term" value="F:metal ion binding"/>
    <property type="evidence" value="ECO:0007669"/>
    <property type="project" value="UniProtKB-KW"/>
</dbReference>
<keyword evidence="13" id="KW-0808">Transferase</keyword>
<dbReference type="AlphaFoldDB" id="A0A2A9EGS2"/>
<dbReference type="InterPro" id="IPR050448">
    <property type="entry name" value="OpgB/LTA_synthase_biosynth"/>
</dbReference>
<comment type="subcellular location">
    <subcellularLocation>
        <location evidence="1">Cell membrane</location>
        <topology evidence="1">Multi-pass membrane protein</topology>
    </subcellularLocation>
</comment>
<keyword evidence="5 11" id="KW-0812">Transmembrane</keyword>
<dbReference type="OrthoDB" id="5363296at2"/>
<evidence type="ECO:0000256" key="10">
    <source>
        <dbReference type="PIRSR" id="PIRSR005091-3"/>
    </source>
</evidence>
<evidence type="ECO:0000256" key="1">
    <source>
        <dbReference type="ARBA" id="ARBA00004651"/>
    </source>
</evidence>
<keyword evidence="9" id="KW-0464">Manganese</keyword>
<evidence type="ECO:0000259" key="12">
    <source>
        <dbReference type="Pfam" id="PF00884"/>
    </source>
</evidence>
<feature type="active site" evidence="8">
    <location>
        <position position="305"/>
    </location>
</feature>
<keyword evidence="6 11" id="KW-1133">Transmembrane helix</keyword>
<dbReference type="Gene3D" id="3.40.720.10">
    <property type="entry name" value="Alkaline Phosphatase, subunit A"/>
    <property type="match status" value="1"/>
</dbReference>
<feature type="transmembrane region" description="Helical" evidence="11">
    <location>
        <begin position="28"/>
        <end position="48"/>
    </location>
</feature>
<feature type="binding site" evidence="10">
    <location>
        <position position="305"/>
    </location>
    <ligand>
        <name>Mn(2+)</name>
        <dbReference type="ChEBI" id="CHEBI:29035"/>
    </ligand>
</feature>
<feature type="binding site" evidence="10">
    <location>
        <position position="263"/>
    </location>
    <ligand>
        <name>Mn(2+)</name>
        <dbReference type="ChEBI" id="CHEBI:29035"/>
    </ligand>
</feature>
<dbReference type="PANTHER" id="PTHR47371:SF3">
    <property type="entry name" value="PHOSPHOGLYCEROL TRANSFERASE I"/>
    <property type="match status" value="1"/>
</dbReference>
<dbReference type="InterPro" id="IPR017850">
    <property type="entry name" value="Alkaline_phosphatase_core_sf"/>
</dbReference>
<feature type="transmembrane region" description="Helical" evidence="11">
    <location>
        <begin position="54"/>
        <end position="74"/>
    </location>
</feature>
<reference evidence="13 14" key="1">
    <citation type="submission" date="2017-10" db="EMBL/GenBank/DDBJ databases">
        <title>Sequencing the genomes of 1000 actinobacteria strains.</title>
        <authorList>
            <person name="Klenk H.-P."/>
        </authorList>
    </citation>
    <scope>NUCLEOTIDE SEQUENCE [LARGE SCALE GENOMIC DNA]</scope>
    <source>
        <strain evidence="13 14">DSM 21838</strain>
    </source>
</reference>
<evidence type="ECO:0000256" key="3">
    <source>
        <dbReference type="ARBA" id="ARBA00009983"/>
    </source>
</evidence>
<evidence type="ECO:0000256" key="2">
    <source>
        <dbReference type="ARBA" id="ARBA00004936"/>
    </source>
</evidence>
<dbReference type="InterPro" id="IPR000917">
    <property type="entry name" value="Sulfatase_N"/>
</dbReference>
<evidence type="ECO:0000313" key="14">
    <source>
        <dbReference type="Proteomes" id="UP000222106"/>
    </source>
</evidence>
<evidence type="ECO:0000256" key="11">
    <source>
        <dbReference type="SAM" id="Phobius"/>
    </source>
</evidence>
<dbReference type="GO" id="GO:0005886">
    <property type="term" value="C:plasma membrane"/>
    <property type="evidence" value="ECO:0007669"/>
    <property type="project" value="UniProtKB-SubCell"/>
</dbReference>
<feature type="domain" description="Sulfatase N-terminal" evidence="12">
    <location>
        <begin position="255"/>
        <end position="527"/>
    </location>
</feature>
<comment type="caution">
    <text evidence="13">The sequence shown here is derived from an EMBL/GenBank/DDBJ whole genome shotgun (WGS) entry which is preliminary data.</text>
</comment>
<protein>
    <submittedName>
        <fullName evidence="13">Phosphoglycerol transferase MdoB-like AlkP superfamily enzyme</fullName>
    </submittedName>
</protein>
<accession>A0A2A9EGS2</accession>
<organism evidence="13 14">
    <name type="scientific">Georgenia soli</name>
    <dbReference type="NCBI Taxonomy" id="638953"/>
    <lineage>
        <taxon>Bacteria</taxon>
        <taxon>Bacillati</taxon>
        <taxon>Actinomycetota</taxon>
        <taxon>Actinomycetes</taxon>
        <taxon>Micrococcales</taxon>
        <taxon>Bogoriellaceae</taxon>
        <taxon>Georgenia</taxon>
    </lineage>
</organism>
<keyword evidence="4" id="KW-1003">Cell membrane</keyword>
<dbReference type="CDD" id="cd16015">
    <property type="entry name" value="LTA_synthase"/>
    <property type="match status" value="1"/>
</dbReference>
<name>A0A2A9EGS2_9MICO</name>
<dbReference type="Proteomes" id="UP000222106">
    <property type="component" value="Unassembled WGS sequence"/>
</dbReference>
<evidence type="ECO:0000256" key="8">
    <source>
        <dbReference type="PIRSR" id="PIRSR005091-1"/>
    </source>
</evidence>
<feature type="transmembrane region" description="Helical" evidence="11">
    <location>
        <begin position="129"/>
        <end position="150"/>
    </location>
</feature>
<dbReference type="PIRSF" id="PIRSF005091">
    <property type="entry name" value="Mmb_sulf_HI1246"/>
    <property type="match status" value="1"/>
</dbReference>
<keyword evidence="9" id="KW-0479">Metal-binding</keyword>
<feature type="binding site" evidence="10">
    <location>
        <position position="476"/>
    </location>
    <ligand>
        <name>Mn(2+)</name>
        <dbReference type="ChEBI" id="CHEBI:29035"/>
    </ligand>
</feature>
<evidence type="ECO:0000256" key="9">
    <source>
        <dbReference type="PIRSR" id="PIRSR005091-2"/>
    </source>
</evidence>
<feature type="binding site" evidence="9">
    <location>
        <position position="418"/>
    </location>
    <ligand>
        <name>substrate</name>
    </ligand>
</feature>
<keyword evidence="7 11" id="KW-0472">Membrane</keyword>
<evidence type="ECO:0000256" key="6">
    <source>
        <dbReference type="ARBA" id="ARBA00022989"/>
    </source>
</evidence>
<sequence>MSTMSKIIGRIFPTFTSARFAEYRIPRLWVITLVALVAKSGLLTGSLYGILGSLATAIVAPPLLCLLSIPALALRRRGQATYLLLLNGLLSFLLAGDAVYARAFQEPLGLHTLAAARTMDDMAGSITAMLNWTDLAYFADLPVALAAIIASRDAMTHSSRRLGTFAVVGTLSAAVVLTQILQIGVGSHLSDRRFLPLTLSPVGFHVYDVASAVSNRDRDLSREDLSDIRAWLGENARYQAPDHAFKTLHGNVTGKNLIVVQIESLEQSLLGQRVNGEAITPNLNRLIGESIYFPNVVQQVKDGNTSDAMLLFNTSTYPLRSGSAFLRFPENNFQTLPKLLSSDGYTPIAIQGDAEEFWNRDRTYPSLGFSDYVSENRFEDRREVGMGIIDESLYKQSIIELQRLQEPFYLHLTTMTSHTPFELPEEMKLLEMQRSDQTSNYLQSVRYADEAFGEFYADLKRRGLLENSVLVVYGDHEGIHKYADSTWLPDNNARVPFIIHTPDLKGITVENPGGQVDMLPTLAYLFGFDPEEYAWAMGRNLLGPHTGSAILSSGDVLPEADDAEHLQEGLRVANLIISGDYFSSSGG</sequence>
<evidence type="ECO:0000256" key="4">
    <source>
        <dbReference type="ARBA" id="ARBA00022475"/>
    </source>
</evidence>
<evidence type="ECO:0000313" key="13">
    <source>
        <dbReference type="EMBL" id="PFG38267.1"/>
    </source>
</evidence>
<proteinExistence type="inferred from homology"/>
<dbReference type="EMBL" id="PDJI01000004">
    <property type="protein sequence ID" value="PFG38267.1"/>
    <property type="molecule type" value="Genomic_DNA"/>
</dbReference>
<dbReference type="GO" id="GO:0016740">
    <property type="term" value="F:transferase activity"/>
    <property type="evidence" value="ECO:0007669"/>
    <property type="project" value="UniProtKB-KW"/>
</dbReference>
<feature type="binding site" evidence="10">
    <location>
        <position position="475"/>
    </location>
    <ligand>
        <name>Mn(2+)</name>
        <dbReference type="ChEBI" id="CHEBI:29035"/>
    </ligand>
</feature>